<comment type="pathway">
    <text evidence="1 4">Glycan biosynthesis; trehalose biosynthesis.</text>
</comment>
<dbReference type="PhylomeDB" id="Q2RR96"/>
<comment type="function">
    <text evidence="4">Removes the phosphate from trehalose 6-phosphate to produce free trehalose.</text>
</comment>
<dbReference type="AlphaFoldDB" id="Q2RR96"/>
<dbReference type="NCBIfam" id="TIGR01484">
    <property type="entry name" value="HAD-SF-IIB"/>
    <property type="match status" value="1"/>
</dbReference>
<accession>Q2RR96</accession>
<dbReference type="InterPro" id="IPR003337">
    <property type="entry name" value="Trehalose_PPase"/>
</dbReference>
<dbReference type="InterPro" id="IPR044651">
    <property type="entry name" value="OTSB-like"/>
</dbReference>
<dbReference type="EMBL" id="CP000230">
    <property type="protein sequence ID" value="ABC23349.1"/>
    <property type="molecule type" value="Genomic_DNA"/>
</dbReference>
<sequence>MTASSLRSPQAPKNQAKPIEQLIPILDETASFLAALKGRTPVVFLDFDGTLAPIAERPEAVVFSAARREAVRKLAGKLPVAIVSGRDRADVEKQVGLPGLTYAGGHGFDIRLAPSGSASEVAPDDADPLAAELDGGLAGLVERLDAMEAALHAGLDGIAGALIERKRFSVAAHDRMVAPADRPAFAAALEAARRDLRGLREKAGKRLVEFLPDIDWDKGKAVLHLRRALGVDGEGYVAVFFGDDLTDEDAFRVLPEIDGIGVLVAGADEDGRGRTSHAFFRVADPDGVCRLLNDMVA</sequence>
<dbReference type="EnsemblBacteria" id="ABC23349">
    <property type="protein sequence ID" value="ABC23349"/>
    <property type="gene ID" value="Rru_A2549"/>
</dbReference>
<organism evidence="5 6">
    <name type="scientific">Rhodospirillum rubrum (strain ATCC 11170 / ATH 1.1.1 / DSM 467 / LMG 4362 / NCIMB 8255 / S1)</name>
    <dbReference type="NCBI Taxonomy" id="269796"/>
    <lineage>
        <taxon>Bacteria</taxon>
        <taxon>Pseudomonadati</taxon>
        <taxon>Pseudomonadota</taxon>
        <taxon>Alphaproteobacteria</taxon>
        <taxon>Rhodospirillales</taxon>
        <taxon>Rhodospirillaceae</taxon>
        <taxon>Rhodospirillum</taxon>
    </lineage>
</organism>
<keyword evidence="6" id="KW-1185">Reference proteome</keyword>
<dbReference type="HOGENOM" id="CLU_037265_2_1_5"/>
<dbReference type="STRING" id="269796.Rru_A2549"/>
<dbReference type="Gene3D" id="3.40.50.1000">
    <property type="entry name" value="HAD superfamily/HAD-like"/>
    <property type="match status" value="1"/>
</dbReference>
<evidence type="ECO:0000256" key="2">
    <source>
        <dbReference type="ARBA" id="ARBA00008770"/>
    </source>
</evidence>
<reference evidence="5 6" key="1">
    <citation type="journal article" date="2011" name="Stand. Genomic Sci.">
        <title>Complete genome sequence of Rhodospirillum rubrum type strain (S1).</title>
        <authorList>
            <person name="Munk A.C."/>
            <person name="Copeland A."/>
            <person name="Lucas S."/>
            <person name="Lapidus A."/>
            <person name="Del Rio T.G."/>
            <person name="Barry K."/>
            <person name="Detter J.C."/>
            <person name="Hammon N."/>
            <person name="Israni S."/>
            <person name="Pitluck S."/>
            <person name="Brettin T."/>
            <person name="Bruce D."/>
            <person name="Han C."/>
            <person name="Tapia R."/>
            <person name="Gilna P."/>
            <person name="Schmutz J."/>
            <person name="Larimer F."/>
            <person name="Land M."/>
            <person name="Kyrpides N.C."/>
            <person name="Mavromatis K."/>
            <person name="Richardson P."/>
            <person name="Rohde M."/>
            <person name="Goker M."/>
            <person name="Klenk H.P."/>
            <person name="Zhang Y."/>
            <person name="Roberts G.P."/>
            <person name="Reslewic S."/>
            <person name="Schwartz D.C."/>
        </authorList>
    </citation>
    <scope>NUCLEOTIDE SEQUENCE [LARGE SCALE GENOMIC DNA]</scope>
    <source>
        <strain evidence="6">ATCC 11170 / ATH 1.1.1 / DSM 467 / LMG 4362 / NCIMB 8255 / S1</strain>
    </source>
</reference>
<dbReference type="NCBIfam" id="TIGR00685">
    <property type="entry name" value="T6PP"/>
    <property type="match status" value="1"/>
</dbReference>
<dbReference type="GO" id="GO:0046872">
    <property type="term" value="F:metal ion binding"/>
    <property type="evidence" value="ECO:0007669"/>
    <property type="project" value="UniProtKB-KW"/>
</dbReference>
<dbReference type="PANTHER" id="PTHR43768:SF3">
    <property type="entry name" value="TREHALOSE 6-PHOSPHATE PHOSPHATASE"/>
    <property type="match status" value="1"/>
</dbReference>
<keyword evidence="4" id="KW-0460">Magnesium</keyword>
<dbReference type="Pfam" id="PF02358">
    <property type="entry name" value="Trehalose_PPase"/>
    <property type="match status" value="1"/>
</dbReference>
<dbReference type="RefSeq" id="WP_011390302.1">
    <property type="nucleotide sequence ID" value="NC_007643.1"/>
</dbReference>
<dbReference type="GO" id="GO:0004805">
    <property type="term" value="F:trehalose-phosphatase activity"/>
    <property type="evidence" value="ECO:0007669"/>
    <property type="project" value="UniProtKB-EC"/>
</dbReference>
<dbReference type="UniPathway" id="UPA00299"/>
<gene>
    <name evidence="5" type="ordered locus">Rru_A2549</name>
</gene>
<evidence type="ECO:0000313" key="5">
    <source>
        <dbReference type="EMBL" id="ABC23349.1"/>
    </source>
</evidence>
<evidence type="ECO:0000256" key="1">
    <source>
        <dbReference type="ARBA" id="ARBA00005199"/>
    </source>
</evidence>
<dbReference type="PATRIC" id="fig|269796.9.peg.2656"/>
<dbReference type="InterPro" id="IPR036412">
    <property type="entry name" value="HAD-like_sf"/>
</dbReference>
<evidence type="ECO:0000256" key="4">
    <source>
        <dbReference type="RuleBase" id="RU361117"/>
    </source>
</evidence>
<dbReference type="Proteomes" id="UP000001929">
    <property type="component" value="Chromosome"/>
</dbReference>
<comment type="catalytic activity">
    <reaction evidence="4">
        <text>alpha,alpha-trehalose 6-phosphate + H2O = alpha,alpha-trehalose + phosphate</text>
        <dbReference type="Rhea" id="RHEA:23420"/>
        <dbReference type="ChEBI" id="CHEBI:15377"/>
        <dbReference type="ChEBI" id="CHEBI:16551"/>
        <dbReference type="ChEBI" id="CHEBI:43474"/>
        <dbReference type="ChEBI" id="CHEBI:58429"/>
        <dbReference type="EC" id="3.1.3.12"/>
    </reaction>
</comment>
<comment type="similarity">
    <text evidence="2 4">Belongs to the trehalose phosphatase family.</text>
</comment>
<dbReference type="InterPro" id="IPR006379">
    <property type="entry name" value="HAD-SF_hydro_IIB"/>
</dbReference>
<proteinExistence type="inferred from homology"/>
<dbReference type="eggNOG" id="COG1877">
    <property type="taxonomic scope" value="Bacteria"/>
</dbReference>
<comment type="cofactor">
    <cofactor evidence="4">
        <name>Mg(2+)</name>
        <dbReference type="ChEBI" id="CHEBI:18420"/>
    </cofactor>
</comment>
<dbReference type="InterPro" id="IPR023214">
    <property type="entry name" value="HAD_sf"/>
</dbReference>
<dbReference type="Gene3D" id="3.30.70.1020">
    <property type="entry name" value="Trehalose-6-phosphate phosphatase related protein, domain 2"/>
    <property type="match status" value="1"/>
</dbReference>
<dbReference type="CDD" id="cd01627">
    <property type="entry name" value="HAD_TPP"/>
    <property type="match status" value="1"/>
</dbReference>
<protein>
    <recommendedName>
        <fullName evidence="4">Trehalose 6-phosphate phosphatase</fullName>
        <ecNumber evidence="4">3.1.3.12</ecNumber>
    </recommendedName>
</protein>
<name>Q2RR96_RHORT</name>
<dbReference type="EC" id="3.1.3.12" evidence="4"/>
<evidence type="ECO:0000256" key="3">
    <source>
        <dbReference type="ARBA" id="ARBA00022801"/>
    </source>
</evidence>
<evidence type="ECO:0000313" key="6">
    <source>
        <dbReference type="Proteomes" id="UP000001929"/>
    </source>
</evidence>
<keyword evidence="3 4" id="KW-0378">Hydrolase</keyword>
<dbReference type="PANTHER" id="PTHR43768">
    <property type="entry name" value="TREHALOSE 6-PHOSPHATE PHOSPHATASE"/>
    <property type="match status" value="1"/>
</dbReference>
<dbReference type="SUPFAM" id="SSF56784">
    <property type="entry name" value="HAD-like"/>
    <property type="match status" value="1"/>
</dbReference>
<dbReference type="GO" id="GO:0005992">
    <property type="term" value="P:trehalose biosynthetic process"/>
    <property type="evidence" value="ECO:0007669"/>
    <property type="project" value="UniProtKB-UniPathway"/>
</dbReference>
<keyword evidence="4" id="KW-0479">Metal-binding</keyword>
<dbReference type="KEGG" id="rru:Rru_A2549"/>